<evidence type="ECO:0000313" key="2">
    <source>
        <dbReference type="Proteomes" id="UP001310022"/>
    </source>
</evidence>
<accession>A0AAN4VYD5</accession>
<reference evidence="1 2" key="1">
    <citation type="submission" date="2021-12" db="EMBL/GenBank/DDBJ databases">
        <title>Genome sequencing of bacteria with rrn-lacking chromosome and rrn-plasmid.</title>
        <authorList>
            <person name="Anda M."/>
            <person name="Iwasaki W."/>
        </authorList>
    </citation>
    <scope>NUCLEOTIDE SEQUENCE [LARGE SCALE GENOMIC DNA]</scope>
    <source>
        <strain evidence="1 2">NBRC 15940</strain>
    </source>
</reference>
<dbReference type="InterPro" id="IPR011250">
    <property type="entry name" value="OMP/PagP_B-barrel"/>
</dbReference>
<organism evidence="1 2">
    <name type="scientific">Persicobacter diffluens</name>
    <dbReference type="NCBI Taxonomy" id="981"/>
    <lineage>
        <taxon>Bacteria</taxon>
        <taxon>Pseudomonadati</taxon>
        <taxon>Bacteroidota</taxon>
        <taxon>Cytophagia</taxon>
        <taxon>Cytophagales</taxon>
        <taxon>Persicobacteraceae</taxon>
        <taxon>Persicobacter</taxon>
    </lineage>
</organism>
<dbReference type="SUPFAM" id="SSF56925">
    <property type="entry name" value="OMPA-like"/>
    <property type="match status" value="1"/>
</dbReference>
<protein>
    <recommendedName>
        <fullName evidence="3">DUF2490 domain-containing protein</fullName>
    </recommendedName>
</protein>
<comment type="caution">
    <text evidence="1">The sequence shown here is derived from an EMBL/GenBank/DDBJ whole genome shotgun (WGS) entry which is preliminary data.</text>
</comment>
<proteinExistence type="predicted"/>
<evidence type="ECO:0000313" key="1">
    <source>
        <dbReference type="EMBL" id="GJM62249.1"/>
    </source>
</evidence>
<dbReference type="InterPro" id="IPR019619">
    <property type="entry name" value="DUF2490"/>
</dbReference>
<dbReference type="AlphaFoldDB" id="A0AAN4VYD5"/>
<sequence>MILREIKRLGFTHRIGAKQMHLFALGIFMSFFVSQSASAQDGQFWGEFRPGYMWNDKWVGQLGVGYRQFYGSQEWHRYYVHPMVRYNVSKRWNIRAGLNTIYNTYQKEQNHLEIRPYLGVGLKWPIIEWMDVNHYARVEERISRYSEEAATELVTRGRYKVDTRIPLWRISKENLYFLMAYGELFFNMGGEADEVFRNRNRFGAGIGMVSKSKWSYTLLFNYQKTRQATDGEFDRHDFFTQIRIAYTWKKKTKE</sequence>
<dbReference type="EMBL" id="BQKE01000001">
    <property type="protein sequence ID" value="GJM62249.1"/>
    <property type="molecule type" value="Genomic_DNA"/>
</dbReference>
<dbReference type="Proteomes" id="UP001310022">
    <property type="component" value="Unassembled WGS sequence"/>
</dbReference>
<evidence type="ECO:0008006" key="3">
    <source>
        <dbReference type="Google" id="ProtNLM"/>
    </source>
</evidence>
<gene>
    <name evidence="1" type="ORF">PEDI_28010</name>
</gene>
<dbReference type="Pfam" id="PF10677">
    <property type="entry name" value="DUF2490"/>
    <property type="match status" value="1"/>
</dbReference>
<keyword evidence="2" id="KW-1185">Reference proteome</keyword>
<name>A0AAN4VYD5_9BACT</name>